<keyword evidence="1" id="KW-0472">Membrane</keyword>
<dbReference type="Proteomes" id="UP000612362">
    <property type="component" value="Unassembled WGS sequence"/>
</dbReference>
<evidence type="ECO:0000313" key="2">
    <source>
        <dbReference type="EMBL" id="GHO44562.1"/>
    </source>
</evidence>
<organism evidence="2 3">
    <name type="scientific">Ktedonospora formicarum</name>
    <dbReference type="NCBI Taxonomy" id="2778364"/>
    <lineage>
        <taxon>Bacteria</taxon>
        <taxon>Bacillati</taxon>
        <taxon>Chloroflexota</taxon>
        <taxon>Ktedonobacteria</taxon>
        <taxon>Ktedonobacterales</taxon>
        <taxon>Ktedonobacteraceae</taxon>
        <taxon>Ktedonospora</taxon>
    </lineage>
</organism>
<keyword evidence="1" id="KW-1133">Transmembrane helix</keyword>
<feature type="transmembrane region" description="Helical" evidence="1">
    <location>
        <begin position="58"/>
        <end position="78"/>
    </location>
</feature>
<name>A0A8J3MQ69_9CHLR</name>
<sequence length="86" mass="9118">MIDNARLLKSLKRLAYLAGIGLGALVVGLGAVALLSAIIMLFWNASMPPLFNARPMDMISASGVVGFLVLGIVIVVLLKDRPTLKK</sequence>
<dbReference type="EMBL" id="BNJF01000001">
    <property type="protein sequence ID" value="GHO44562.1"/>
    <property type="molecule type" value="Genomic_DNA"/>
</dbReference>
<reference evidence="2" key="1">
    <citation type="submission" date="2020-10" db="EMBL/GenBank/DDBJ databases">
        <title>Taxonomic study of unclassified bacteria belonging to the class Ktedonobacteria.</title>
        <authorList>
            <person name="Yabe S."/>
            <person name="Wang C.M."/>
            <person name="Zheng Y."/>
            <person name="Sakai Y."/>
            <person name="Cavaletti L."/>
            <person name="Monciardini P."/>
            <person name="Donadio S."/>
        </authorList>
    </citation>
    <scope>NUCLEOTIDE SEQUENCE</scope>
    <source>
        <strain evidence="2">SOSP1-1</strain>
    </source>
</reference>
<gene>
    <name evidence="2" type="ORF">KSX_27250</name>
</gene>
<protein>
    <submittedName>
        <fullName evidence="2">Uncharacterized protein</fullName>
    </submittedName>
</protein>
<feature type="transmembrane region" description="Helical" evidence="1">
    <location>
        <begin position="14"/>
        <end position="43"/>
    </location>
</feature>
<dbReference type="RefSeq" id="WP_220193943.1">
    <property type="nucleotide sequence ID" value="NZ_BNJF01000001.1"/>
</dbReference>
<proteinExistence type="predicted"/>
<keyword evidence="1" id="KW-0812">Transmembrane</keyword>
<dbReference type="AlphaFoldDB" id="A0A8J3MQ69"/>
<comment type="caution">
    <text evidence="2">The sequence shown here is derived from an EMBL/GenBank/DDBJ whole genome shotgun (WGS) entry which is preliminary data.</text>
</comment>
<evidence type="ECO:0000313" key="3">
    <source>
        <dbReference type="Proteomes" id="UP000612362"/>
    </source>
</evidence>
<keyword evidence="3" id="KW-1185">Reference proteome</keyword>
<accession>A0A8J3MQ69</accession>
<evidence type="ECO:0000256" key="1">
    <source>
        <dbReference type="SAM" id="Phobius"/>
    </source>
</evidence>